<dbReference type="AlphaFoldDB" id="A0A2J8A6W9"/>
<feature type="compositionally biased region" description="Polar residues" evidence="1">
    <location>
        <begin position="78"/>
        <end position="90"/>
    </location>
</feature>
<feature type="compositionally biased region" description="Polar residues" evidence="1">
    <location>
        <begin position="415"/>
        <end position="439"/>
    </location>
</feature>
<proteinExistence type="predicted"/>
<feature type="compositionally biased region" description="Low complexity" evidence="1">
    <location>
        <begin position="49"/>
        <end position="64"/>
    </location>
</feature>
<evidence type="ECO:0000256" key="1">
    <source>
        <dbReference type="SAM" id="MobiDB-lite"/>
    </source>
</evidence>
<name>A0A2J8A6W9_9CHLO</name>
<evidence type="ECO:0000313" key="3">
    <source>
        <dbReference type="Proteomes" id="UP000236333"/>
    </source>
</evidence>
<keyword evidence="3" id="KW-1185">Reference proteome</keyword>
<accession>A0A2J8A6W9</accession>
<feature type="compositionally biased region" description="Polar residues" evidence="1">
    <location>
        <begin position="22"/>
        <end position="35"/>
    </location>
</feature>
<evidence type="ECO:0000313" key="2">
    <source>
        <dbReference type="EMBL" id="PNH08233.1"/>
    </source>
</evidence>
<dbReference type="OrthoDB" id="551498at2759"/>
<feature type="region of interest" description="Disordered" evidence="1">
    <location>
        <begin position="405"/>
        <end position="443"/>
    </location>
</feature>
<feature type="region of interest" description="Disordered" evidence="1">
    <location>
        <begin position="1"/>
        <end position="155"/>
    </location>
</feature>
<organism evidence="2 3">
    <name type="scientific">Tetrabaena socialis</name>
    <dbReference type="NCBI Taxonomy" id="47790"/>
    <lineage>
        <taxon>Eukaryota</taxon>
        <taxon>Viridiplantae</taxon>
        <taxon>Chlorophyta</taxon>
        <taxon>core chlorophytes</taxon>
        <taxon>Chlorophyceae</taxon>
        <taxon>CS clade</taxon>
        <taxon>Chlamydomonadales</taxon>
        <taxon>Tetrabaenaceae</taxon>
        <taxon>Tetrabaena</taxon>
    </lineage>
</organism>
<sequence length="499" mass="52345">MVPQATSDSGGPPRVLRAGSPARQSCTGQPTSSPPQRGAHRASSPGQISGLPSGLPTGSPGSSSQCSVAVSLDRMLRSSGSFNTNGSPHTSGDMRLPAVSESGEKGAASNGRPAAMNLRRATGESVRPSLHNINPNGRELNVSVSSNARDSPPGESAFLLKKERAALQQDKSMLLLNKRRLEALLNKVLDGPGKDDEGGMNGSRGGSPGQSSPALDESTGLEKQLGGSSPTHGGGGQQSSAEADARVRELTAKISEMQLDHEVAVNRLEGELQYRRTQAAAAASGLQKQLSDAEEEVAKLRQQLASVEGSAREQTNQNMELRKQLQNMGATLSQRTQEVTDVRAMLGMDKTTMNTVIEMLKEQLREANAEKAAKTQRIAELEYAVVHRDALLAHAEQRYNNAMAAGSNDARSNDARSNGSRVASFSSNAWGPSSSTNAGTAKPSAPLIHQVADSKTTWKVLGKGPTTRVVSQGLNGSGVLSDIDSYGGDTFEDDGEDAS</sequence>
<feature type="region of interest" description="Disordered" evidence="1">
    <location>
        <begin position="189"/>
        <end position="244"/>
    </location>
</feature>
<feature type="compositionally biased region" description="Gly residues" evidence="1">
    <location>
        <begin position="199"/>
        <end position="208"/>
    </location>
</feature>
<dbReference type="Proteomes" id="UP000236333">
    <property type="component" value="Unassembled WGS sequence"/>
</dbReference>
<protein>
    <submittedName>
        <fullName evidence="2">Uncharacterized protein</fullName>
    </submittedName>
</protein>
<comment type="caution">
    <text evidence="2">The sequence shown here is derived from an EMBL/GenBank/DDBJ whole genome shotgun (WGS) entry which is preliminary data.</text>
</comment>
<reference evidence="2 3" key="1">
    <citation type="journal article" date="2017" name="Mol. Biol. Evol.">
        <title>The 4-celled Tetrabaena socialis nuclear genome reveals the essential components for genetic control of cell number at the origin of multicellularity in the volvocine lineage.</title>
        <authorList>
            <person name="Featherston J."/>
            <person name="Arakaki Y."/>
            <person name="Hanschen E.R."/>
            <person name="Ferris P.J."/>
            <person name="Michod R.E."/>
            <person name="Olson B.J.S.C."/>
            <person name="Nozaki H."/>
            <person name="Durand P.M."/>
        </authorList>
    </citation>
    <scope>NUCLEOTIDE SEQUENCE [LARGE SCALE GENOMIC DNA]</scope>
    <source>
        <strain evidence="2 3">NIES-571</strain>
    </source>
</reference>
<dbReference type="EMBL" id="PGGS01000139">
    <property type="protein sequence ID" value="PNH08233.1"/>
    <property type="molecule type" value="Genomic_DNA"/>
</dbReference>
<gene>
    <name evidence="2" type="ORF">TSOC_005213</name>
</gene>